<keyword evidence="2 5" id="KW-0812">Transmembrane</keyword>
<dbReference type="InterPro" id="IPR022781">
    <property type="entry name" value="Flagellar_biosynth_FliO"/>
</dbReference>
<evidence type="ECO:0000256" key="6">
    <source>
        <dbReference type="SAM" id="MobiDB-lite"/>
    </source>
</evidence>
<feature type="signal peptide" evidence="7">
    <location>
        <begin position="1"/>
        <end position="30"/>
    </location>
</feature>
<evidence type="ECO:0000256" key="3">
    <source>
        <dbReference type="ARBA" id="ARBA00022989"/>
    </source>
</evidence>
<dbReference type="AlphaFoldDB" id="A0A2P2E1C1"/>
<accession>A0A2P2E1C1</accession>
<keyword evidence="3 5" id="KW-1133">Transmembrane helix</keyword>
<comment type="caution">
    <text evidence="8">The sequence shown here is derived from an EMBL/GenBank/DDBJ whole genome shotgun (WGS) entry which is preliminary data.</text>
</comment>
<keyword evidence="4 5" id="KW-0472">Membrane</keyword>
<name>A0A2P2E1C1_9LEPT</name>
<keyword evidence="9" id="KW-1185">Reference proteome</keyword>
<evidence type="ECO:0000313" key="9">
    <source>
        <dbReference type="Proteomes" id="UP000245133"/>
    </source>
</evidence>
<gene>
    <name evidence="8" type="ORF">LPTSP4_21910</name>
</gene>
<keyword evidence="1 5" id="KW-1003">Cell membrane</keyword>
<dbReference type="GO" id="GO:0009425">
    <property type="term" value="C:bacterial-type flagellum basal body"/>
    <property type="evidence" value="ECO:0007669"/>
    <property type="project" value="UniProtKB-SubCell"/>
</dbReference>
<keyword evidence="7" id="KW-0732">Signal</keyword>
<evidence type="ECO:0000256" key="4">
    <source>
        <dbReference type="ARBA" id="ARBA00023136"/>
    </source>
</evidence>
<dbReference type="GO" id="GO:0005886">
    <property type="term" value="C:plasma membrane"/>
    <property type="evidence" value="ECO:0007669"/>
    <property type="project" value="UniProtKB-SubCell"/>
</dbReference>
<feature type="chain" id="PRO_5015139718" description="Flagellar protein" evidence="7">
    <location>
        <begin position="31"/>
        <end position="254"/>
    </location>
</feature>
<keyword evidence="8" id="KW-0969">Cilium</keyword>
<dbReference type="EMBL" id="BFBB01000007">
    <property type="protein sequence ID" value="GBF50664.1"/>
    <property type="molecule type" value="Genomic_DNA"/>
</dbReference>
<keyword evidence="8" id="KW-0966">Cell projection</keyword>
<dbReference type="Proteomes" id="UP000245133">
    <property type="component" value="Unassembled WGS sequence"/>
</dbReference>
<feature type="transmembrane region" description="Helical" evidence="5">
    <location>
        <begin position="95"/>
        <end position="117"/>
    </location>
</feature>
<feature type="region of interest" description="Disordered" evidence="6">
    <location>
        <begin position="48"/>
        <end position="80"/>
    </location>
</feature>
<dbReference type="Pfam" id="PF04347">
    <property type="entry name" value="FliO"/>
    <property type="match status" value="1"/>
</dbReference>
<evidence type="ECO:0000256" key="2">
    <source>
        <dbReference type="ARBA" id="ARBA00022692"/>
    </source>
</evidence>
<evidence type="ECO:0000256" key="7">
    <source>
        <dbReference type="SAM" id="SignalP"/>
    </source>
</evidence>
<dbReference type="GO" id="GO:0044781">
    <property type="term" value="P:bacterial-type flagellum organization"/>
    <property type="evidence" value="ECO:0007669"/>
    <property type="project" value="UniProtKB-UniRule"/>
</dbReference>
<comment type="similarity">
    <text evidence="5">Belongs to the FliO/MopB family.</text>
</comment>
<evidence type="ECO:0000256" key="1">
    <source>
        <dbReference type="ARBA" id="ARBA00022475"/>
    </source>
</evidence>
<sequence length="254" mass="28231">MKMKRVEKLTKLGIIMYLAVQLFLSSSVFAEGDVPSNKEMDQILRTELGVNGDKSTNTNSNTTNEEKNTNTNTGNETSNPIQERYMDTNEDSPSATWILLKILFVLAILVGAGYYLVQKMQISKASKYPVKGFMKVLSSLSLSPSQSVQIVEVGGKILVLGVAEGSINLISEITSPDEKNQINQMKSEADPYVPNFLETLLEGLQSKALSKKIRIDRKQIESPDFSVDAEIQRKARESVERLRKHRELLEGGSS</sequence>
<organism evidence="8 9">
    <name type="scientific">Leptospira ryugenii</name>
    <dbReference type="NCBI Taxonomy" id="1917863"/>
    <lineage>
        <taxon>Bacteria</taxon>
        <taxon>Pseudomonadati</taxon>
        <taxon>Spirochaetota</taxon>
        <taxon>Spirochaetia</taxon>
        <taxon>Leptospirales</taxon>
        <taxon>Leptospiraceae</taxon>
        <taxon>Leptospira</taxon>
    </lineage>
</organism>
<keyword evidence="5" id="KW-0975">Bacterial flagellum</keyword>
<dbReference type="NCBIfam" id="TIGR03500">
    <property type="entry name" value="FliO_TIGR"/>
    <property type="match status" value="1"/>
</dbReference>
<proteinExistence type="inferred from homology"/>
<reference evidence="8 9" key="1">
    <citation type="submission" date="2018-02" db="EMBL/GenBank/DDBJ databases">
        <title>Novel Leptospira species isolated from soil and water in Japan.</title>
        <authorList>
            <person name="Nakao R."/>
            <person name="Masuzawa T."/>
        </authorList>
    </citation>
    <scope>NUCLEOTIDE SEQUENCE [LARGE SCALE GENOMIC DNA]</scope>
    <source>
        <strain evidence="8 9">YH101</strain>
    </source>
</reference>
<feature type="compositionally biased region" description="Low complexity" evidence="6">
    <location>
        <begin position="55"/>
        <end position="79"/>
    </location>
</feature>
<comment type="subcellular location">
    <subcellularLocation>
        <location evidence="5">Cell membrane</location>
    </subcellularLocation>
    <subcellularLocation>
        <location evidence="5">Bacterial flagellum basal body</location>
    </subcellularLocation>
</comment>
<evidence type="ECO:0000256" key="5">
    <source>
        <dbReference type="RuleBase" id="RU362064"/>
    </source>
</evidence>
<protein>
    <recommendedName>
        <fullName evidence="5">Flagellar protein</fullName>
    </recommendedName>
</protein>
<keyword evidence="8" id="KW-0282">Flagellum</keyword>
<evidence type="ECO:0000313" key="8">
    <source>
        <dbReference type="EMBL" id="GBF50664.1"/>
    </source>
</evidence>